<comment type="caution">
    <text evidence="1">The sequence shown here is derived from an EMBL/GenBank/DDBJ whole genome shotgun (WGS) entry which is preliminary data.</text>
</comment>
<name>A0ABQ7F2A8_BRACR</name>
<dbReference type="EMBL" id="QGKV02000297">
    <property type="protein sequence ID" value="KAF3609914.1"/>
    <property type="molecule type" value="Genomic_DNA"/>
</dbReference>
<reference evidence="1 2" key="1">
    <citation type="journal article" date="2020" name="BMC Genomics">
        <title>Intraspecific diversification of the crop wild relative Brassica cretica Lam. using demographic model selection.</title>
        <authorList>
            <person name="Kioukis A."/>
            <person name="Michalopoulou V.A."/>
            <person name="Briers L."/>
            <person name="Pirintsos S."/>
            <person name="Studholme D.J."/>
            <person name="Pavlidis P."/>
            <person name="Sarris P.F."/>
        </authorList>
    </citation>
    <scope>NUCLEOTIDE SEQUENCE [LARGE SCALE GENOMIC DNA]</scope>
    <source>
        <strain evidence="2">cv. PFS-1207/04</strain>
    </source>
</reference>
<evidence type="ECO:0000313" key="1">
    <source>
        <dbReference type="EMBL" id="KAF3609914.1"/>
    </source>
</evidence>
<accession>A0ABQ7F2A8</accession>
<sequence>MKLTLFSEAIAACDIRGDREIGRSLGSKIRRIKMLCLGFPLVVVTLLELELTGKDSVTKTKMVEVKGIDYGTRRIPRVHDN</sequence>
<gene>
    <name evidence="1" type="ORF">DY000_02045876</name>
</gene>
<evidence type="ECO:0000313" key="2">
    <source>
        <dbReference type="Proteomes" id="UP000266723"/>
    </source>
</evidence>
<keyword evidence="2" id="KW-1185">Reference proteome</keyword>
<organism evidence="1 2">
    <name type="scientific">Brassica cretica</name>
    <name type="common">Mustard</name>
    <dbReference type="NCBI Taxonomy" id="69181"/>
    <lineage>
        <taxon>Eukaryota</taxon>
        <taxon>Viridiplantae</taxon>
        <taxon>Streptophyta</taxon>
        <taxon>Embryophyta</taxon>
        <taxon>Tracheophyta</taxon>
        <taxon>Spermatophyta</taxon>
        <taxon>Magnoliopsida</taxon>
        <taxon>eudicotyledons</taxon>
        <taxon>Gunneridae</taxon>
        <taxon>Pentapetalae</taxon>
        <taxon>rosids</taxon>
        <taxon>malvids</taxon>
        <taxon>Brassicales</taxon>
        <taxon>Brassicaceae</taxon>
        <taxon>Brassiceae</taxon>
        <taxon>Brassica</taxon>
    </lineage>
</organism>
<dbReference type="Proteomes" id="UP000266723">
    <property type="component" value="Unassembled WGS sequence"/>
</dbReference>
<proteinExistence type="predicted"/>
<protein>
    <submittedName>
        <fullName evidence="1">Uncharacterized protein</fullName>
    </submittedName>
</protein>